<dbReference type="PANTHER" id="PTHR30055:SF146">
    <property type="entry name" value="HTH-TYPE TRANSCRIPTIONAL DUAL REGULATOR CECR"/>
    <property type="match status" value="1"/>
</dbReference>
<dbReference type="SUPFAM" id="SSF48498">
    <property type="entry name" value="Tetracyclin repressor-like, C-terminal domain"/>
    <property type="match status" value="1"/>
</dbReference>
<dbReference type="InterPro" id="IPR009057">
    <property type="entry name" value="Homeodomain-like_sf"/>
</dbReference>
<protein>
    <submittedName>
        <fullName evidence="5">TetR/AcrR family transcriptional regulator</fullName>
    </submittedName>
</protein>
<dbReference type="InterPro" id="IPR001647">
    <property type="entry name" value="HTH_TetR"/>
</dbReference>
<dbReference type="PANTHER" id="PTHR30055">
    <property type="entry name" value="HTH-TYPE TRANSCRIPTIONAL REGULATOR RUTR"/>
    <property type="match status" value="1"/>
</dbReference>
<dbReference type="Pfam" id="PF14246">
    <property type="entry name" value="TetR_C_7"/>
    <property type="match status" value="1"/>
</dbReference>
<evidence type="ECO:0000259" key="4">
    <source>
        <dbReference type="PROSITE" id="PS50977"/>
    </source>
</evidence>
<proteinExistence type="predicted"/>
<comment type="caution">
    <text evidence="5">The sequence shown here is derived from an EMBL/GenBank/DDBJ whole genome shotgun (WGS) entry which is preliminary data.</text>
</comment>
<dbReference type="InterPro" id="IPR050109">
    <property type="entry name" value="HTH-type_TetR-like_transc_reg"/>
</dbReference>
<feature type="DNA-binding region" description="H-T-H motif" evidence="2">
    <location>
        <begin position="48"/>
        <end position="67"/>
    </location>
</feature>
<feature type="region of interest" description="Disordered" evidence="3">
    <location>
        <begin position="1"/>
        <end position="28"/>
    </location>
</feature>
<dbReference type="SUPFAM" id="SSF46689">
    <property type="entry name" value="Homeodomain-like"/>
    <property type="match status" value="1"/>
</dbReference>
<dbReference type="EMBL" id="JAAWWK010000003">
    <property type="protein sequence ID" value="NKI17896.1"/>
    <property type="molecule type" value="Genomic_DNA"/>
</dbReference>
<gene>
    <name evidence="5" type="ORF">HCU74_10785</name>
</gene>
<dbReference type="InterPro" id="IPR036271">
    <property type="entry name" value="Tet_transcr_reg_TetR-rel_C_sf"/>
</dbReference>
<organism evidence="5 6">
    <name type="scientific">Spongiibacter thalassae</name>
    <dbReference type="NCBI Taxonomy" id="2721624"/>
    <lineage>
        <taxon>Bacteria</taxon>
        <taxon>Pseudomonadati</taxon>
        <taxon>Pseudomonadota</taxon>
        <taxon>Gammaproteobacteria</taxon>
        <taxon>Cellvibrionales</taxon>
        <taxon>Spongiibacteraceae</taxon>
        <taxon>Spongiibacter</taxon>
    </lineage>
</organism>
<evidence type="ECO:0000256" key="1">
    <source>
        <dbReference type="ARBA" id="ARBA00023125"/>
    </source>
</evidence>
<keyword evidence="1 2" id="KW-0238">DNA-binding</keyword>
<accession>A0ABX1GG48</accession>
<dbReference type="Gene3D" id="1.10.357.10">
    <property type="entry name" value="Tetracycline Repressor, domain 2"/>
    <property type="match status" value="1"/>
</dbReference>
<keyword evidence="6" id="KW-1185">Reference proteome</keyword>
<evidence type="ECO:0000313" key="5">
    <source>
        <dbReference type="EMBL" id="NKI17896.1"/>
    </source>
</evidence>
<evidence type="ECO:0000313" key="6">
    <source>
        <dbReference type="Proteomes" id="UP000765845"/>
    </source>
</evidence>
<dbReference type="Pfam" id="PF00440">
    <property type="entry name" value="TetR_N"/>
    <property type="match status" value="1"/>
</dbReference>
<feature type="compositionally biased region" description="Polar residues" evidence="3">
    <location>
        <begin position="1"/>
        <end position="16"/>
    </location>
</feature>
<evidence type="ECO:0000256" key="3">
    <source>
        <dbReference type="SAM" id="MobiDB-lite"/>
    </source>
</evidence>
<sequence length="219" mass="23540">MSSKQAKAAPSSTASNARPGRPPDPAKQRAILDAARSLLFQGGPGELSMEAVARRAGVSKVTIYARYANREALLDAVIGDQANSLMDSLNLQPEDASSARKALCSFGQQLLSFVLGEEHQGFLRLVLASPASSQAILARIYRSGPEATHAQLEHWMTRADAAGLLRIPDPPQSTELLIGMLLGLELIRLLYGQPAKFTGESLETHVEQVVDRFLSLHGT</sequence>
<dbReference type="InterPro" id="IPR039536">
    <property type="entry name" value="TetR_C_Proteobacteria"/>
</dbReference>
<feature type="domain" description="HTH tetR-type" evidence="4">
    <location>
        <begin position="25"/>
        <end position="85"/>
    </location>
</feature>
<reference evidence="5 6" key="1">
    <citation type="submission" date="2020-04" db="EMBL/GenBank/DDBJ databases">
        <authorList>
            <person name="Yoon J."/>
        </authorList>
    </citation>
    <scope>NUCLEOTIDE SEQUENCE [LARGE SCALE GENOMIC DNA]</scope>
    <source>
        <strain evidence="5 6">KMU-166</strain>
    </source>
</reference>
<dbReference type="PROSITE" id="PS50977">
    <property type="entry name" value="HTH_TETR_2"/>
    <property type="match status" value="1"/>
</dbReference>
<evidence type="ECO:0000256" key="2">
    <source>
        <dbReference type="PROSITE-ProRule" id="PRU00335"/>
    </source>
</evidence>
<dbReference type="PRINTS" id="PR00455">
    <property type="entry name" value="HTHTETR"/>
</dbReference>
<dbReference type="Proteomes" id="UP000765845">
    <property type="component" value="Unassembled WGS sequence"/>
</dbReference>
<name>A0ABX1GG48_9GAMM</name>
<dbReference type="RefSeq" id="WP_008250649.1">
    <property type="nucleotide sequence ID" value="NZ_JAAWWK010000003.1"/>
</dbReference>